<evidence type="ECO:0000313" key="1">
    <source>
        <dbReference type="EMBL" id="OXA46166.1"/>
    </source>
</evidence>
<keyword evidence="2" id="KW-1185">Reference proteome</keyword>
<comment type="caution">
    <text evidence="1">The sequence shown here is derived from an EMBL/GenBank/DDBJ whole genome shotgun (WGS) entry which is preliminary data.</text>
</comment>
<sequence>MLELQYRAQIADCRLLPTKVISTISSFLPVPDLKSCSLLNSTWKRVTRSYLDVLLPTSLSPNNLAHYVGLARTGSLYPANVCLSIPPYSTYEDMRPHLDSIFGGANFKTLTKLSIELPLNYDLRHVAYLTVKFCESLKNLKSLEWRPVMCGMSRLTSDDEWKELFPTGVAYPGSLVSFVVNVVQAGCNNPDISGWIRDTVNTLIPEILTFPGHIRHLGFVDATSVMRDDNVTLPELTFLSVKSSMTPAVASNPFSSVKNYGNLTTLEINAVTETDDITENILSLLAPQLENLCISGVLNVDPVKKPPDQEYLFLPILPRLKVLRILQRQFSLSESSTWFRPRLYLRFASGERLRYSEQFPVLGKLVVHVVPCHMGRGWDVPAENLHLEATMLLLQETFLAEGVLPSETVTNLDIPFRENVGRMKLRRRCDCDGACACWGWKEDDALNFYERVATIFPNVRYDVLHRLRRNERTANIAKFTNFGKKLGIWNDDEIKEMNFV</sequence>
<reference evidence="1 2" key="1">
    <citation type="submission" date="2015-12" db="EMBL/GenBank/DDBJ databases">
        <title>The genome of Folsomia candida.</title>
        <authorList>
            <person name="Faddeeva A."/>
            <person name="Derks M.F."/>
            <person name="Anvar Y."/>
            <person name="Smit S."/>
            <person name="Van Straalen N."/>
            <person name="Roelofs D."/>
        </authorList>
    </citation>
    <scope>NUCLEOTIDE SEQUENCE [LARGE SCALE GENOMIC DNA]</scope>
    <source>
        <strain evidence="1 2">VU population</strain>
        <tissue evidence="1">Whole body</tissue>
    </source>
</reference>
<accession>A0A226DPL9</accession>
<proteinExistence type="predicted"/>
<evidence type="ECO:0000313" key="2">
    <source>
        <dbReference type="Proteomes" id="UP000198287"/>
    </source>
</evidence>
<dbReference type="AlphaFoldDB" id="A0A226DPL9"/>
<dbReference type="EMBL" id="LNIX01000016">
    <property type="protein sequence ID" value="OXA46166.1"/>
    <property type="molecule type" value="Genomic_DNA"/>
</dbReference>
<name>A0A226DPL9_FOLCA</name>
<evidence type="ECO:0008006" key="3">
    <source>
        <dbReference type="Google" id="ProtNLM"/>
    </source>
</evidence>
<dbReference type="SUPFAM" id="SSF81383">
    <property type="entry name" value="F-box domain"/>
    <property type="match status" value="1"/>
</dbReference>
<organism evidence="1 2">
    <name type="scientific">Folsomia candida</name>
    <name type="common">Springtail</name>
    <dbReference type="NCBI Taxonomy" id="158441"/>
    <lineage>
        <taxon>Eukaryota</taxon>
        <taxon>Metazoa</taxon>
        <taxon>Ecdysozoa</taxon>
        <taxon>Arthropoda</taxon>
        <taxon>Hexapoda</taxon>
        <taxon>Collembola</taxon>
        <taxon>Entomobryomorpha</taxon>
        <taxon>Isotomoidea</taxon>
        <taxon>Isotomidae</taxon>
        <taxon>Proisotominae</taxon>
        <taxon>Folsomia</taxon>
    </lineage>
</organism>
<dbReference type="InterPro" id="IPR036047">
    <property type="entry name" value="F-box-like_dom_sf"/>
</dbReference>
<gene>
    <name evidence="1" type="ORF">Fcan01_18952</name>
</gene>
<protein>
    <recommendedName>
        <fullName evidence="3">F-box domain-containing protein</fullName>
    </recommendedName>
</protein>
<dbReference type="Proteomes" id="UP000198287">
    <property type="component" value="Unassembled WGS sequence"/>
</dbReference>